<evidence type="ECO:0000313" key="1">
    <source>
        <dbReference type="EMBL" id="AZA59994.1"/>
    </source>
</evidence>
<dbReference type="RefSeq" id="WP_123885086.1">
    <property type="nucleotide sequence ID" value="NZ_CP033928.1"/>
</dbReference>
<dbReference type="NCBIfam" id="TIGR01200">
    <property type="entry name" value="GLPGLI"/>
    <property type="match status" value="1"/>
</dbReference>
<reference evidence="1 2" key="1">
    <citation type="submission" date="2018-11" db="EMBL/GenBank/DDBJ databases">
        <title>Proposal to divide the Flavobacteriaceae and reorganize its genera based on Amino Acid Identity values calculated from whole genome sequences.</title>
        <authorList>
            <person name="Nicholson A.C."/>
            <person name="Gulvik C.A."/>
            <person name="Whitney A.M."/>
            <person name="Humrighouse B.W."/>
            <person name="Bell M."/>
            <person name="Holmes B."/>
            <person name="Steigerwalt A."/>
            <person name="Villarma A."/>
            <person name="Sheth M."/>
            <person name="Batra D."/>
            <person name="Pryor J."/>
            <person name="Bernardet J.-F."/>
            <person name="Hugo C."/>
            <person name="Kampfer P."/>
            <person name="Newman J."/>
            <person name="Mcquiston J.R."/>
        </authorList>
    </citation>
    <scope>NUCLEOTIDE SEQUENCE [LARGE SCALE GENOMIC DNA]</scope>
    <source>
        <strain evidence="1 2">G0211</strain>
    </source>
</reference>
<accession>A0A3G6MWW7</accession>
<dbReference type="EMBL" id="CP033928">
    <property type="protein sequence ID" value="AZA59994.1"/>
    <property type="molecule type" value="Genomic_DNA"/>
</dbReference>
<evidence type="ECO:0000313" key="2">
    <source>
        <dbReference type="Proteomes" id="UP000269076"/>
    </source>
</evidence>
<dbReference type="Pfam" id="PF22252">
    <property type="entry name" value="PNGase_F-II_N"/>
    <property type="match status" value="1"/>
</dbReference>
<dbReference type="AlphaFoldDB" id="A0A3G6MWW7"/>
<gene>
    <name evidence="1" type="ORF">EG340_02555</name>
</gene>
<organism evidence="1 2">
    <name type="scientific">Chryseobacterium indoltheticum</name>
    <dbReference type="NCBI Taxonomy" id="254"/>
    <lineage>
        <taxon>Bacteria</taxon>
        <taxon>Pseudomonadati</taxon>
        <taxon>Bacteroidota</taxon>
        <taxon>Flavobacteriia</taxon>
        <taxon>Flavobacteriales</taxon>
        <taxon>Weeksellaceae</taxon>
        <taxon>Chryseobacterium group</taxon>
        <taxon>Chryseobacterium</taxon>
    </lineage>
</organism>
<sequence>MNKIYFLFMLLLALFFTSAQSLKVEYEVQFKSKDTPELTGSSDFQSKIKSLIDAPQRHILSYSDGNSIYKSILPEVIYDSNKENDFDDEIRKNIYERKQIKIFKLKNEKGAYGYHNLKNEEFYQYVIPHFDILQTLETTEKILGHICKIAEAEMGNKNKAKVWYTEQINIKTGPMAFYDFPGLVLKVETRNMSIIAKKVEKDVGNISLETLDKNIKVYEGEAFAEKMRQLTN</sequence>
<dbReference type="InterPro" id="IPR005901">
    <property type="entry name" value="GLPGLI"/>
</dbReference>
<protein>
    <submittedName>
        <fullName evidence="1">GLPGLI family protein</fullName>
    </submittedName>
</protein>
<dbReference type="Proteomes" id="UP000269076">
    <property type="component" value="Chromosome"/>
</dbReference>
<proteinExistence type="predicted"/>
<name>A0A3G6MWW7_9FLAO</name>